<feature type="region of interest" description="Disordered" evidence="1">
    <location>
        <begin position="64"/>
        <end position="92"/>
    </location>
</feature>
<dbReference type="Gene3D" id="3.40.50.150">
    <property type="entry name" value="Vaccinia Virus protein VP39"/>
    <property type="match status" value="1"/>
</dbReference>
<dbReference type="EMBL" id="CP043670">
    <property type="protein sequence ID" value="QEP92913.1"/>
    <property type="molecule type" value="Genomic_DNA"/>
</dbReference>
<dbReference type="Gene3D" id="2.40.50.1070">
    <property type="match status" value="1"/>
</dbReference>
<dbReference type="Proteomes" id="UP000325127">
    <property type="component" value="Chromosome"/>
</dbReference>
<evidence type="ECO:0000256" key="1">
    <source>
        <dbReference type="SAM" id="MobiDB-lite"/>
    </source>
</evidence>
<organism evidence="2 3">
    <name type="scientific">Klebsiella pneumoniae</name>
    <dbReference type="NCBI Taxonomy" id="573"/>
    <lineage>
        <taxon>Bacteria</taxon>
        <taxon>Pseudomonadati</taxon>
        <taxon>Pseudomonadota</taxon>
        <taxon>Gammaproteobacteria</taxon>
        <taxon>Enterobacterales</taxon>
        <taxon>Enterobacteriaceae</taxon>
        <taxon>Klebsiella/Raoultella group</taxon>
        <taxon>Klebsiella</taxon>
        <taxon>Klebsiella pneumoniae complex</taxon>
    </lineage>
</organism>
<evidence type="ECO:0000313" key="2">
    <source>
        <dbReference type="EMBL" id="QEP92913.1"/>
    </source>
</evidence>
<dbReference type="InterPro" id="IPR029063">
    <property type="entry name" value="SAM-dependent_MTases_sf"/>
</dbReference>
<proteinExistence type="predicted"/>
<evidence type="ECO:0000313" key="3">
    <source>
        <dbReference type="Proteomes" id="UP000325127"/>
    </source>
</evidence>
<sequence>MAKAPRYTSDGLRLVFGPREFIEVNDGVNQQMVRTALRLRHEILTAEDRVLDLLFCGMDNTTTTAQRHAPRPCGGRWKGNASAGGEKGRETPPAMVYQMSLSSMKIWKKTSPVSPAGGVSDSAGGETVSSVHYSARRGAYR</sequence>
<protein>
    <submittedName>
        <fullName evidence="2">Uncharacterized protein</fullName>
    </submittedName>
</protein>
<gene>
    <name evidence="2" type="ORF">FZ928_00005</name>
</gene>
<dbReference type="AlphaFoldDB" id="A0A5C2LN37"/>
<accession>A0A5C2LN37</accession>
<name>A0A5C2LN37_KLEPN</name>
<reference evidence="2 3" key="1">
    <citation type="submission" date="2019-08" db="EMBL/GenBank/DDBJ databases">
        <title>Emergence of NDM-5-producing hypervirulent Klebsiella pneumoniae from clinical infections.</title>
        <authorList>
            <person name="Shen Z."/>
            <person name="Zhang H."/>
            <person name="Li M."/>
        </authorList>
    </citation>
    <scope>NUCLEOTIDE SEQUENCE [LARGE SCALE GENOMIC DNA]</scope>
    <source>
        <strain evidence="2 3">RJ18-01</strain>
    </source>
</reference>